<dbReference type="CDD" id="cd03131">
    <property type="entry name" value="GATase1_HTS"/>
    <property type="match status" value="1"/>
</dbReference>
<keyword evidence="4" id="KW-0486">Methionine biosynthesis</keyword>
<keyword evidence="4" id="KW-0963">Cytoplasm</keyword>
<comment type="pathway">
    <text evidence="4">Amino-acid biosynthesis; L-methionine biosynthesis via de novo pathway; O-acetyl-L-homoserine from L-homoserine: step 1/1.</text>
</comment>
<sequence>MIWMTANAVNGFLNADEKWVNHELTNPLSILVLNLMPTRRNTEAQFLHRFSEISSDAELTFMYPQSHQFKGTSRAAIERDYVCLDQIRDAHFDGLIVTGAPVETLPFAQVDYWDELQQILEWAKTHVTQCLYECWAAQACLFHDFGIRKHLLTSKLFGVYPADRIAADSPIAKGFGAGGLLKMPQSRHTSIVLDEDHLPEGLTVDASAEATGPIILSESGLHSTYITGHPEYAEGTLAREYYRDLYEQMPIRLPKNYFIDQDSGTVDYSWKNSSIQIYDNWSKIISNKKVGLSI</sequence>
<dbReference type="GO" id="GO:0005737">
    <property type="term" value="C:cytoplasm"/>
    <property type="evidence" value="ECO:0007669"/>
    <property type="project" value="UniProtKB-SubCell"/>
</dbReference>
<dbReference type="UniPathway" id="UPA00051">
    <property type="reaction ID" value="UER00074"/>
</dbReference>
<organism evidence="6 7">
    <name type="scientific">Lentilactobacillus parabuchneri DSM 5707 = NBRC 107865</name>
    <dbReference type="NCBI Taxonomy" id="1423784"/>
    <lineage>
        <taxon>Bacteria</taxon>
        <taxon>Bacillati</taxon>
        <taxon>Bacillota</taxon>
        <taxon>Bacilli</taxon>
        <taxon>Lactobacillales</taxon>
        <taxon>Lactobacillaceae</taxon>
        <taxon>Lentilactobacillus</taxon>
    </lineage>
</organism>
<keyword evidence="2 4" id="KW-0808">Transferase</keyword>
<feature type="active site" description="Acyl-thioester intermediate" evidence="4 5">
    <location>
        <position position="134"/>
    </location>
</feature>
<dbReference type="PANTHER" id="PTHR20919">
    <property type="entry name" value="HOMOSERINE O-SUCCINYLTRANSFERASE"/>
    <property type="match status" value="1"/>
</dbReference>
<dbReference type="EC" id="2.3.1.31" evidence="4"/>
<evidence type="ECO:0000256" key="4">
    <source>
        <dbReference type="HAMAP-Rule" id="MF_00295"/>
    </source>
</evidence>
<gene>
    <name evidence="4" type="primary">metAA</name>
    <name evidence="6" type="ORF">FC51_GL001504</name>
</gene>
<dbReference type="AlphaFoldDB" id="A0A0R1YXT9"/>
<dbReference type="GO" id="GO:0004414">
    <property type="term" value="F:homoserine O-acetyltransferase activity"/>
    <property type="evidence" value="ECO:0007669"/>
    <property type="project" value="UniProtKB-EC"/>
</dbReference>
<feature type="binding site" evidence="4">
    <location>
        <position position="243"/>
    </location>
    <ligand>
        <name>substrate</name>
    </ligand>
</feature>
<dbReference type="InterPro" id="IPR033752">
    <property type="entry name" value="MetA_family"/>
</dbReference>
<feature type="active site" evidence="4">
    <location>
        <position position="231"/>
    </location>
</feature>
<reference evidence="6 7" key="1">
    <citation type="journal article" date="2015" name="Genome Announc.">
        <title>Expanding the biotechnology potential of lactobacilli through comparative genomics of 213 strains and associated genera.</title>
        <authorList>
            <person name="Sun Z."/>
            <person name="Harris H.M."/>
            <person name="McCann A."/>
            <person name="Guo C."/>
            <person name="Argimon S."/>
            <person name="Zhang W."/>
            <person name="Yang X."/>
            <person name="Jeffery I.B."/>
            <person name="Cooney J.C."/>
            <person name="Kagawa T.F."/>
            <person name="Liu W."/>
            <person name="Song Y."/>
            <person name="Salvetti E."/>
            <person name="Wrobel A."/>
            <person name="Rasinkangas P."/>
            <person name="Parkhill J."/>
            <person name="Rea M.C."/>
            <person name="O'Sullivan O."/>
            <person name="Ritari J."/>
            <person name="Douillard F.P."/>
            <person name="Paul Ross R."/>
            <person name="Yang R."/>
            <person name="Briner A.E."/>
            <person name="Felis G.E."/>
            <person name="de Vos W.M."/>
            <person name="Barrangou R."/>
            <person name="Klaenhammer T.R."/>
            <person name="Caufield P.W."/>
            <person name="Cui Y."/>
            <person name="Zhang H."/>
            <person name="O'Toole P.W."/>
        </authorList>
    </citation>
    <scope>NUCLEOTIDE SEQUENCE [LARGE SCALE GENOMIC DNA]</scope>
    <source>
        <strain evidence="6 7">DSM 5707</strain>
    </source>
</reference>
<keyword evidence="3 4" id="KW-0012">Acyltransferase</keyword>
<dbReference type="GO" id="GO:0009086">
    <property type="term" value="P:methionine biosynthetic process"/>
    <property type="evidence" value="ECO:0007669"/>
    <property type="project" value="UniProtKB-UniRule"/>
</dbReference>
<feature type="active site" description="Proton acceptor" evidence="4">
    <location>
        <position position="229"/>
    </location>
</feature>
<evidence type="ECO:0000256" key="5">
    <source>
        <dbReference type="PIRSR" id="PIRSR000450-1"/>
    </source>
</evidence>
<evidence type="ECO:0000256" key="2">
    <source>
        <dbReference type="ARBA" id="ARBA00022679"/>
    </source>
</evidence>
<dbReference type="EMBL" id="AZGK01000003">
    <property type="protein sequence ID" value="KRM47071.1"/>
    <property type="molecule type" value="Genomic_DNA"/>
</dbReference>
<feature type="binding site" evidence="4">
    <location>
        <position position="186"/>
    </location>
    <ligand>
        <name>substrate</name>
    </ligand>
</feature>
<evidence type="ECO:0000313" key="7">
    <source>
        <dbReference type="Proteomes" id="UP000051957"/>
    </source>
</evidence>
<proteinExistence type="inferred from homology"/>
<protein>
    <recommendedName>
        <fullName evidence="4">Homoserine O-acetyltransferase</fullName>
        <shortName evidence="4">HAT</shortName>
        <ecNumber evidence="4">2.3.1.31</ecNumber>
    </recommendedName>
    <alternativeName>
        <fullName evidence="4">Homoserine transacetylase</fullName>
        <shortName evidence="4">HTA</shortName>
    </alternativeName>
</protein>
<evidence type="ECO:0000313" key="6">
    <source>
        <dbReference type="EMBL" id="KRM47071.1"/>
    </source>
</evidence>
<dbReference type="Proteomes" id="UP000051957">
    <property type="component" value="Unassembled WGS sequence"/>
</dbReference>
<dbReference type="GO" id="GO:0008899">
    <property type="term" value="F:homoserine O-succinyltransferase activity"/>
    <property type="evidence" value="ECO:0007669"/>
    <property type="project" value="UniProtKB-UniRule"/>
</dbReference>
<dbReference type="SUPFAM" id="SSF52317">
    <property type="entry name" value="Class I glutamine amidotransferase-like"/>
    <property type="match status" value="1"/>
</dbReference>
<comment type="caution">
    <text evidence="4">Lacks conserved residue(s) required for the propagation of feature annotation.</text>
</comment>
<dbReference type="PANTHER" id="PTHR20919:SF0">
    <property type="entry name" value="HOMOSERINE O-SUCCINYLTRANSFERASE"/>
    <property type="match status" value="1"/>
</dbReference>
<dbReference type="InterPro" id="IPR029062">
    <property type="entry name" value="Class_I_gatase-like"/>
</dbReference>
<dbReference type="Pfam" id="PF04204">
    <property type="entry name" value="HTS"/>
    <property type="match status" value="1"/>
</dbReference>
<dbReference type="PIRSF" id="PIRSF000450">
    <property type="entry name" value="H_ser_succinyltr"/>
    <property type="match status" value="1"/>
</dbReference>
<comment type="caution">
    <text evidence="6">The sequence shown here is derived from an EMBL/GenBank/DDBJ whole genome shotgun (WGS) entry which is preliminary data.</text>
</comment>
<feature type="site" description="Important for acyl-CoA specificity" evidence="4">
    <location>
        <position position="103"/>
    </location>
</feature>
<evidence type="ECO:0000256" key="1">
    <source>
        <dbReference type="ARBA" id="ARBA00022605"/>
    </source>
</evidence>
<dbReference type="Gene3D" id="3.40.50.880">
    <property type="match status" value="1"/>
</dbReference>
<evidence type="ECO:0000256" key="3">
    <source>
        <dbReference type="ARBA" id="ARBA00023315"/>
    </source>
</evidence>
<comment type="function">
    <text evidence="4">Transfers an acetyl group from acetyl-CoA to L-homoserine, forming acetyl-L-homoserine.</text>
</comment>
<feature type="site" description="Important for substrate specificity" evidence="4">
    <location>
        <position position="186"/>
    </location>
</feature>
<feature type="binding site" evidence="4">
    <location>
        <position position="155"/>
    </location>
    <ligand>
        <name>substrate</name>
    </ligand>
</feature>
<accession>A0A0R1YXT9</accession>
<dbReference type="PATRIC" id="fig|1423784.4.peg.1537"/>
<dbReference type="HAMAP" id="MF_00295">
    <property type="entry name" value="MetA_acyltransf"/>
    <property type="match status" value="1"/>
</dbReference>
<comment type="subcellular location">
    <subcellularLocation>
        <location evidence="4">Cytoplasm</location>
    </subcellularLocation>
</comment>
<keyword evidence="1 4" id="KW-0028">Amino-acid biosynthesis</keyword>
<name>A0A0R1YXT9_9LACO</name>
<comment type="catalytic activity">
    <reaction evidence="4">
        <text>L-homoserine + acetyl-CoA = O-acetyl-L-homoserine + CoA</text>
        <dbReference type="Rhea" id="RHEA:13701"/>
        <dbReference type="ChEBI" id="CHEBI:57287"/>
        <dbReference type="ChEBI" id="CHEBI:57288"/>
        <dbReference type="ChEBI" id="CHEBI:57476"/>
        <dbReference type="ChEBI" id="CHEBI:57716"/>
        <dbReference type="EC" id="2.3.1.31"/>
    </reaction>
</comment>
<comment type="similarity">
    <text evidence="4">Belongs to the MetA family.</text>
</comment>